<evidence type="ECO:0000313" key="2">
    <source>
        <dbReference type="EMBL" id="MBW0506892.1"/>
    </source>
</evidence>
<dbReference type="Proteomes" id="UP000765509">
    <property type="component" value="Unassembled WGS sequence"/>
</dbReference>
<accession>A0A9Q3HJU7</accession>
<keyword evidence="1" id="KW-0472">Membrane</keyword>
<organism evidence="2 3">
    <name type="scientific">Austropuccinia psidii MF-1</name>
    <dbReference type="NCBI Taxonomy" id="1389203"/>
    <lineage>
        <taxon>Eukaryota</taxon>
        <taxon>Fungi</taxon>
        <taxon>Dikarya</taxon>
        <taxon>Basidiomycota</taxon>
        <taxon>Pucciniomycotina</taxon>
        <taxon>Pucciniomycetes</taxon>
        <taxon>Pucciniales</taxon>
        <taxon>Sphaerophragmiaceae</taxon>
        <taxon>Austropuccinia</taxon>
    </lineage>
</organism>
<feature type="transmembrane region" description="Helical" evidence="1">
    <location>
        <begin position="172"/>
        <end position="191"/>
    </location>
</feature>
<keyword evidence="3" id="KW-1185">Reference proteome</keyword>
<sequence>MTSAVATQRSPSLLAAEKFLTNPLKMIFVKTSPLKISPFIIALCFKVFCYSRGNFICDSAYSIPTPGGMSSVYCETYDSANSRIGHDCKPSSCHPPQFKACYKPQKSGKFYVRNYQKPLHVETMHSFQVRSVQNVAFAYAGSFPEYVSPSSAPDAICELGAKLAFCDSARSIWALIIAYLIVYNKLLQVIVRSEIFSSLASSLSFIYNFVLYICCSPSVFHILFRFTVSKL</sequence>
<dbReference type="AlphaFoldDB" id="A0A9Q3HJU7"/>
<reference evidence="2" key="1">
    <citation type="submission" date="2021-03" db="EMBL/GenBank/DDBJ databases">
        <title>Draft genome sequence of rust myrtle Austropuccinia psidii MF-1, a brazilian biotype.</title>
        <authorList>
            <person name="Quecine M.C."/>
            <person name="Pachon D.M.R."/>
            <person name="Bonatelli M.L."/>
            <person name="Correr F.H."/>
            <person name="Franceschini L.M."/>
            <person name="Leite T.F."/>
            <person name="Margarido G.R.A."/>
            <person name="Almeida C.A."/>
            <person name="Ferrarezi J.A."/>
            <person name="Labate C.A."/>
        </authorList>
    </citation>
    <scope>NUCLEOTIDE SEQUENCE</scope>
    <source>
        <strain evidence="2">MF-1</strain>
    </source>
</reference>
<protein>
    <submittedName>
        <fullName evidence="2">Uncharacterized protein</fullName>
    </submittedName>
</protein>
<keyword evidence="1" id="KW-1133">Transmembrane helix</keyword>
<feature type="transmembrane region" description="Helical" evidence="1">
    <location>
        <begin position="203"/>
        <end position="224"/>
    </location>
</feature>
<comment type="caution">
    <text evidence="2">The sequence shown here is derived from an EMBL/GenBank/DDBJ whole genome shotgun (WGS) entry which is preliminary data.</text>
</comment>
<gene>
    <name evidence="2" type="ORF">O181_046607</name>
</gene>
<keyword evidence="1" id="KW-0812">Transmembrane</keyword>
<dbReference type="EMBL" id="AVOT02019388">
    <property type="protein sequence ID" value="MBW0506892.1"/>
    <property type="molecule type" value="Genomic_DNA"/>
</dbReference>
<evidence type="ECO:0000313" key="3">
    <source>
        <dbReference type="Proteomes" id="UP000765509"/>
    </source>
</evidence>
<name>A0A9Q3HJU7_9BASI</name>
<evidence type="ECO:0000256" key="1">
    <source>
        <dbReference type="SAM" id="Phobius"/>
    </source>
</evidence>
<proteinExistence type="predicted"/>